<feature type="transmembrane region" description="Helical" evidence="1">
    <location>
        <begin position="30"/>
        <end position="51"/>
    </location>
</feature>
<proteinExistence type="predicted"/>
<dbReference type="InterPro" id="IPR011990">
    <property type="entry name" value="TPR-like_helical_dom_sf"/>
</dbReference>
<dbReference type="RefSeq" id="WP_145342380.1">
    <property type="nucleotide sequence ID" value="NZ_CP036261.1"/>
</dbReference>
<dbReference type="EMBL" id="CP036261">
    <property type="protein sequence ID" value="QDS86560.1"/>
    <property type="molecule type" value="Genomic_DNA"/>
</dbReference>
<organism evidence="2 3">
    <name type="scientific">Rosistilla ulvae</name>
    <dbReference type="NCBI Taxonomy" id="1930277"/>
    <lineage>
        <taxon>Bacteria</taxon>
        <taxon>Pseudomonadati</taxon>
        <taxon>Planctomycetota</taxon>
        <taxon>Planctomycetia</taxon>
        <taxon>Pirellulales</taxon>
        <taxon>Pirellulaceae</taxon>
        <taxon>Rosistilla</taxon>
    </lineage>
</organism>
<evidence type="ECO:0000256" key="1">
    <source>
        <dbReference type="SAM" id="Phobius"/>
    </source>
</evidence>
<dbReference type="AlphaFoldDB" id="A0A517LVB6"/>
<protein>
    <submittedName>
        <fullName evidence="2">Tetratricopeptide repeat protein</fullName>
    </submittedName>
</protein>
<dbReference type="KEGG" id="ruv:EC9_07270"/>
<dbReference type="Proteomes" id="UP000319557">
    <property type="component" value="Chromosome"/>
</dbReference>
<keyword evidence="3" id="KW-1185">Reference proteome</keyword>
<dbReference type="Gene3D" id="1.25.40.10">
    <property type="entry name" value="Tetratricopeptide repeat domain"/>
    <property type="match status" value="2"/>
</dbReference>
<dbReference type="SUPFAM" id="SSF48452">
    <property type="entry name" value="TPR-like"/>
    <property type="match status" value="2"/>
</dbReference>
<gene>
    <name evidence="2" type="ORF">EC9_07270</name>
</gene>
<keyword evidence="1" id="KW-0812">Transmembrane</keyword>
<keyword evidence="1" id="KW-1133">Transmembrane helix</keyword>
<keyword evidence="1" id="KW-0472">Membrane</keyword>
<name>A0A517LVB6_9BACT</name>
<dbReference type="OrthoDB" id="243830at2"/>
<accession>A0A517LVB6</accession>
<evidence type="ECO:0000313" key="3">
    <source>
        <dbReference type="Proteomes" id="UP000319557"/>
    </source>
</evidence>
<reference evidence="2 3" key="1">
    <citation type="submission" date="2019-02" db="EMBL/GenBank/DDBJ databases">
        <title>Deep-cultivation of Planctomycetes and their phenomic and genomic characterization uncovers novel biology.</title>
        <authorList>
            <person name="Wiegand S."/>
            <person name="Jogler M."/>
            <person name="Boedeker C."/>
            <person name="Pinto D."/>
            <person name="Vollmers J."/>
            <person name="Rivas-Marin E."/>
            <person name="Kohn T."/>
            <person name="Peeters S.H."/>
            <person name="Heuer A."/>
            <person name="Rast P."/>
            <person name="Oberbeckmann S."/>
            <person name="Bunk B."/>
            <person name="Jeske O."/>
            <person name="Meyerdierks A."/>
            <person name="Storesund J.E."/>
            <person name="Kallscheuer N."/>
            <person name="Luecker S."/>
            <person name="Lage O.M."/>
            <person name="Pohl T."/>
            <person name="Merkel B.J."/>
            <person name="Hornburger P."/>
            <person name="Mueller R.-W."/>
            <person name="Bruemmer F."/>
            <person name="Labrenz M."/>
            <person name="Spormann A.M."/>
            <person name="Op den Camp H."/>
            <person name="Overmann J."/>
            <person name="Amann R."/>
            <person name="Jetten M.S.M."/>
            <person name="Mascher T."/>
            <person name="Medema M.H."/>
            <person name="Devos D.P."/>
            <person name="Kaster A.-K."/>
            <person name="Ovreas L."/>
            <person name="Rohde M."/>
            <person name="Galperin M.Y."/>
            <person name="Jogler C."/>
        </authorList>
    </citation>
    <scope>NUCLEOTIDE SEQUENCE [LARGE SCALE GENOMIC DNA]</scope>
    <source>
        <strain evidence="2 3">EC9</strain>
    </source>
</reference>
<sequence>MEPINTKRKRKRGPGFQPGAWFASRRWDKALTAAPAVVVATAIGATCGWTLTRTEALQQRYLQSLSRAVEEDQTEVAERYANKLTTLGVAERPEVQWIRTVIDLRQGRLETAQAMLAKLAPHDAVGYPQAHLFIAQQLARQNGPDKQAATLLKHHLMAASSISAQQEWTAETLAKIYLAENDLKSATDQLETIAPEKPETWLVIAKIKQQQGDEAGQREAFQAATAALTKQITDQPDDTARRLLLAQATLKSEGFRATEAILLAGLKRNSEAAELRDALATLYVQHSDKIRSTAVSGSGEIVDAFQLIKRAIKLAPNHSQALQRLVSFLDEPGLAEEHAQQMVSDLLASGKATANVHLLLATRAMMAGDDATAQIHMDQGFEKDPNLPTLLNNMAWLVARQDPPDLETALGYANKAIGLVGNNREIAMRVRDTRGHILVKMERWQAAIDDLETALPQLSDRAKINTHKALTKAYRVLGQNDAATAHQRQAEAVGLEAKPAD</sequence>
<evidence type="ECO:0000313" key="2">
    <source>
        <dbReference type="EMBL" id="QDS86560.1"/>
    </source>
</evidence>